<protein>
    <submittedName>
        <fullName evidence="1">Uncharacterized protein</fullName>
    </submittedName>
</protein>
<sequence>MGDLDAWGVPTGMSKPTGLPNTTSVSEILSVSYSPQLPFCFWPTLVRDLKHFEKSQKLQISVPFANGSALPPVYDTSSLLATSPSYPIVLGSIPTATSSSLLPLQSLSTSIATAIRLVIFKNISGGM</sequence>
<gene>
    <name evidence="1" type="ORF">HUJ06_019458</name>
</gene>
<evidence type="ECO:0000313" key="2">
    <source>
        <dbReference type="Proteomes" id="UP000607653"/>
    </source>
</evidence>
<comment type="caution">
    <text evidence="1">The sequence shown here is derived from an EMBL/GenBank/DDBJ whole genome shotgun (WGS) entry which is preliminary data.</text>
</comment>
<dbReference type="AlphaFoldDB" id="A0A822XGN9"/>
<keyword evidence="2" id="KW-1185">Reference proteome</keyword>
<organism evidence="1 2">
    <name type="scientific">Nelumbo nucifera</name>
    <name type="common">Sacred lotus</name>
    <dbReference type="NCBI Taxonomy" id="4432"/>
    <lineage>
        <taxon>Eukaryota</taxon>
        <taxon>Viridiplantae</taxon>
        <taxon>Streptophyta</taxon>
        <taxon>Embryophyta</taxon>
        <taxon>Tracheophyta</taxon>
        <taxon>Spermatophyta</taxon>
        <taxon>Magnoliopsida</taxon>
        <taxon>Proteales</taxon>
        <taxon>Nelumbonaceae</taxon>
        <taxon>Nelumbo</taxon>
    </lineage>
</organism>
<reference evidence="1 2" key="1">
    <citation type="journal article" date="2020" name="Mol. Biol. Evol.">
        <title>Distinct Expression and Methylation Patterns for Genes with Different Fates following a Single Whole-Genome Duplication in Flowering Plants.</title>
        <authorList>
            <person name="Shi T."/>
            <person name="Rahmani R.S."/>
            <person name="Gugger P.F."/>
            <person name="Wang M."/>
            <person name="Li H."/>
            <person name="Zhang Y."/>
            <person name="Li Z."/>
            <person name="Wang Q."/>
            <person name="Van de Peer Y."/>
            <person name="Marchal K."/>
            <person name="Chen J."/>
        </authorList>
    </citation>
    <scope>NUCLEOTIDE SEQUENCE [LARGE SCALE GENOMIC DNA]</scope>
    <source>
        <tissue evidence="1">Leaf</tissue>
    </source>
</reference>
<dbReference type="Proteomes" id="UP000607653">
    <property type="component" value="Unassembled WGS sequence"/>
</dbReference>
<name>A0A822XGN9_NELNU</name>
<accession>A0A822XGN9</accession>
<proteinExistence type="predicted"/>
<evidence type="ECO:0000313" key="1">
    <source>
        <dbReference type="EMBL" id="DAD17995.1"/>
    </source>
</evidence>
<dbReference type="EMBL" id="DUZY01000001">
    <property type="protein sequence ID" value="DAD17995.1"/>
    <property type="molecule type" value="Genomic_DNA"/>
</dbReference>